<evidence type="ECO:0000256" key="5">
    <source>
        <dbReference type="ARBA" id="ARBA00023136"/>
    </source>
</evidence>
<evidence type="ECO:0000256" key="2">
    <source>
        <dbReference type="ARBA" id="ARBA00007262"/>
    </source>
</evidence>
<dbReference type="PANTHER" id="PTHR16932">
    <property type="entry name" value="INTERFERON ALPHA-INDUCIBLE PROTEIN 27"/>
    <property type="match status" value="1"/>
</dbReference>
<keyword evidence="5" id="KW-0472">Membrane</keyword>
<keyword evidence="8" id="KW-1185">Reference proteome</keyword>
<evidence type="ECO:0000313" key="8">
    <source>
        <dbReference type="Proteomes" id="UP001172684"/>
    </source>
</evidence>
<protein>
    <submittedName>
        <fullName evidence="7">Uncharacterized protein</fullName>
    </submittedName>
</protein>
<feature type="region of interest" description="Disordered" evidence="6">
    <location>
        <begin position="167"/>
        <end position="188"/>
    </location>
</feature>
<dbReference type="Pfam" id="PF06140">
    <property type="entry name" value="Ifi-6-16"/>
    <property type="match status" value="1"/>
</dbReference>
<evidence type="ECO:0000256" key="4">
    <source>
        <dbReference type="ARBA" id="ARBA00022989"/>
    </source>
</evidence>
<dbReference type="EMBL" id="JAPDRL010000017">
    <property type="protein sequence ID" value="KAJ9666695.1"/>
    <property type="molecule type" value="Genomic_DNA"/>
</dbReference>
<proteinExistence type="inferred from homology"/>
<comment type="subcellular location">
    <subcellularLocation>
        <location evidence="1">Membrane</location>
        <topology evidence="1">Multi-pass membrane protein</topology>
    </subcellularLocation>
</comment>
<dbReference type="InterPro" id="IPR009311">
    <property type="entry name" value="IFI6/IFI27-like"/>
</dbReference>
<gene>
    <name evidence="7" type="ORF">H2201_003099</name>
</gene>
<evidence type="ECO:0000256" key="6">
    <source>
        <dbReference type="SAM" id="MobiDB-lite"/>
    </source>
</evidence>
<organism evidence="7 8">
    <name type="scientific">Coniosporium apollinis</name>
    <dbReference type="NCBI Taxonomy" id="61459"/>
    <lineage>
        <taxon>Eukaryota</taxon>
        <taxon>Fungi</taxon>
        <taxon>Dikarya</taxon>
        <taxon>Ascomycota</taxon>
        <taxon>Pezizomycotina</taxon>
        <taxon>Dothideomycetes</taxon>
        <taxon>Dothideomycetes incertae sedis</taxon>
        <taxon>Coniosporium</taxon>
    </lineage>
</organism>
<dbReference type="PANTHER" id="PTHR16932:SF18">
    <property type="entry name" value="INTERFERON, ALPHA-INDUCIBLE PROTEIN 27-LIKE 2"/>
    <property type="match status" value="1"/>
</dbReference>
<name>A0ABQ9NWF4_9PEZI</name>
<comment type="caution">
    <text evidence="7">The sequence shown here is derived from an EMBL/GenBank/DDBJ whole genome shotgun (WGS) entry which is preliminary data.</text>
</comment>
<keyword evidence="4" id="KW-1133">Transmembrane helix</keyword>
<evidence type="ECO:0000256" key="1">
    <source>
        <dbReference type="ARBA" id="ARBA00004141"/>
    </source>
</evidence>
<dbReference type="Gene3D" id="6.10.110.10">
    <property type="match status" value="1"/>
</dbReference>
<comment type="similarity">
    <text evidence="2">Belongs to the IFI6/IFI27 family.</text>
</comment>
<dbReference type="Proteomes" id="UP001172684">
    <property type="component" value="Unassembled WGS sequence"/>
</dbReference>
<accession>A0ABQ9NWF4</accession>
<sequence>MDYVTNFFTSFSAGTTKVLSDMPNHLKAMSSKTQILKDSTQTSLEDLKDKLVAIKYEELPKQAKDYIRTYVKEHPYQTAFHIVNGVIYFTPATLTYPVLSLLGFTSHGPRAASVASGIMSVFGTGAARGVLATVQSAAMGGYGVGAVNGLTRAGSVLAGAAQLWRPARDGKDDAQSTEGGGGQIKSKL</sequence>
<keyword evidence="3" id="KW-0812">Transmembrane</keyword>
<feature type="compositionally biased region" description="Gly residues" evidence="6">
    <location>
        <begin position="178"/>
        <end position="188"/>
    </location>
</feature>
<reference evidence="7" key="1">
    <citation type="submission" date="2022-10" db="EMBL/GenBank/DDBJ databases">
        <title>Culturing micro-colonial fungi from biological soil crusts in the Mojave desert and describing Neophaeococcomyces mojavensis, and introducing the new genera and species Taxawa tesnikishii.</title>
        <authorList>
            <person name="Kurbessoian T."/>
            <person name="Stajich J.E."/>
        </authorList>
    </citation>
    <scope>NUCLEOTIDE SEQUENCE</scope>
    <source>
        <strain evidence="7">TK_1</strain>
    </source>
</reference>
<evidence type="ECO:0000256" key="3">
    <source>
        <dbReference type="ARBA" id="ARBA00022692"/>
    </source>
</evidence>
<dbReference type="InterPro" id="IPR038213">
    <property type="entry name" value="IFI6/IFI27-like_sf"/>
</dbReference>
<evidence type="ECO:0000313" key="7">
    <source>
        <dbReference type="EMBL" id="KAJ9666695.1"/>
    </source>
</evidence>